<dbReference type="InterPro" id="IPR023610">
    <property type="entry name" value="PInositol-4/5-P-5/4-kinase"/>
</dbReference>
<dbReference type="Gene3D" id="2.20.110.10">
    <property type="entry name" value="Histone H3 K4-specific methyltransferase SET7/9 N-terminal domain"/>
    <property type="match status" value="3"/>
</dbReference>
<dbReference type="Gene3D" id="3.30.810.10">
    <property type="entry name" value="2-Layer Sandwich"/>
    <property type="match status" value="2"/>
</dbReference>
<dbReference type="CDD" id="cd17302">
    <property type="entry name" value="PIPKc_AtPIP5K_like"/>
    <property type="match status" value="1"/>
</dbReference>
<dbReference type="AlphaFoldDB" id="A0AAV1SWM2"/>
<evidence type="ECO:0000313" key="7">
    <source>
        <dbReference type="Proteomes" id="UP001314170"/>
    </source>
</evidence>
<dbReference type="Pfam" id="PF02493">
    <property type="entry name" value="MORN"/>
    <property type="match status" value="8"/>
</dbReference>
<dbReference type="GO" id="GO:0046854">
    <property type="term" value="P:phosphatidylinositol phosphate biosynthetic process"/>
    <property type="evidence" value="ECO:0007669"/>
    <property type="project" value="TreeGrafter"/>
</dbReference>
<dbReference type="SUPFAM" id="SSF56104">
    <property type="entry name" value="SAICAR synthase-like"/>
    <property type="match status" value="2"/>
</dbReference>
<dbReference type="GO" id="GO:0016308">
    <property type="term" value="F:1-phosphatidylinositol-4-phosphate 5-kinase activity"/>
    <property type="evidence" value="ECO:0007669"/>
    <property type="project" value="UniProtKB-EC"/>
</dbReference>
<keyword evidence="2" id="KW-0677">Repeat</keyword>
<dbReference type="EC" id="2.7.1.68" evidence="1"/>
<dbReference type="GO" id="GO:0005524">
    <property type="term" value="F:ATP binding"/>
    <property type="evidence" value="ECO:0007669"/>
    <property type="project" value="UniProtKB-UniRule"/>
</dbReference>
<protein>
    <recommendedName>
        <fullName evidence="1">1-phosphatidylinositol-4-phosphate 5-kinase</fullName>
        <ecNumber evidence="1">2.7.1.68</ecNumber>
    </recommendedName>
</protein>
<dbReference type="SMART" id="SM00698">
    <property type="entry name" value="MORN"/>
    <property type="match status" value="8"/>
</dbReference>
<keyword evidence="4" id="KW-0067">ATP-binding</keyword>
<accession>A0AAV1SWM2</accession>
<keyword evidence="4" id="KW-0808">Transferase</keyword>
<evidence type="ECO:0000313" key="6">
    <source>
        <dbReference type="EMBL" id="CAK7357034.1"/>
    </source>
</evidence>
<dbReference type="Gene3D" id="3.30.800.10">
    <property type="entry name" value="Phosphatidylinositol Phosphate Kinase II Beta"/>
    <property type="match status" value="1"/>
</dbReference>
<dbReference type="PROSITE" id="PS51455">
    <property type="entry name" value="PIPK"/>
    <property type="match status" value="1"/>
</dbReference>
<organism evidence="6 7">
    <name type="scientific">Dovyalis caffra</name>
    <dbReference type="NCBI Taxonomy" id="77055"/>
    <lineage>
        <taxon>Eukaryota</taxon>
        <taxon>Viridiplantae</taxon>
        <taxon>Streptophyta</taxon>
        <taxon>Embryophyta</taxon>
        <taxon>Tracheophyta</taxon>
        <taxon>Spermatophyta</taxon>
        <taxon>Magnoliopsida</taxon>
        <taxon>eudicotyledons</taxon>
        <taxon>Gunneridae</taxon>
        <taxon>Pentapetalae</taxon>
        <taxon>rosids</taxon>
        <taxon>fabids</taxon>
        <taxon>Malpighiales</taxon>
        <taxon>Salicaceae</taxon>
        <taxon>Flacourtieae</taxon>
        <taxon>Dovyalis</taxon>
    </lineage>
</organism>
<reference evidence="6 7" key="1">
    <citation type="submission" date="2024-01" db="EMBL/GenBank/DDBJ databases">
        <authorList>
            <person name="Waweru B."/>
        </authorList>
    </citation>
    <scope>NUCLEOTIDE SEQUENCE [LARGE SCALE GENOMIC DNA]</scope>
</reference>
<evidence type="ECO:0000256" key="2">
    <source>
        <dbReference type="ARBA" id="ARBA00022737"/>
    </source>
</evidence>
<gene>
    <name evidence="6" type="ORF">DCAF_LOCUS27317</name>
</gene>
<dbReference type="InterPro" id="IPR027483">
    <property type="entry name" value="PInositol-4-P-4/5-kinase_C_sf"/>
</dbReference>
<dbReference type="InterPro" id="IPR003409">
    <property type="entry name" value="MORN"/>
</dbReference>
<proteinExistence type="predicted"/>
<keyword evidence="7" id="KW-1185">Reference proteome</keyword>
<dbReference type="SUPFAM" id="SSF82185">
    <property type="entry name" value="Histone H3 K4-specific methyltransferase SET7/9 N-terminal domain"/>
    <property type="match status" value="1"/>
</dbReference>
<dbReference type="GO" id="GO:0005886">
    <property type="term" value="C:plasma membrane"/>
    <property type="evidence" value="ECO:0007669"/>
    <property type="project" value="TreeGrafter"/>
</dbReference>
<dbReference type="InterPro" id="IPR002498">
    <property type="entry name" value="PInositol-4-P-4/5-kinase_core"/>
</dbReference>
<dbReference type="InterPro" id="IPR027484">
    <property type="entry name" value="PInositol-4-P-5-kinase_N"/>
</dbReference>
<feature type="domain" description="PIPK" evidence="5">
    <location>
        <begin position="516"/>
        <end position="1003"/>
    </location>
</feature>
<dbReference type="PANTHER" id="PTHR23086">
    <property type="entry name" value="PHOSPHATIDYLINOSITOL-4-PHOSPHATE 5-KINASE"/>
    <property type="match status" value="1"/>
</dbReference>
<dbReference type="Proteomes" id="UP001314170">
    <property type="component" value="Unassembled WGS sequence"/>
</dbReference>
<keyword evidence="3 4" id="KW-0418">Kinase</keyword>
<evidence type="ECO:0000256" key="3">
    <source>
        <dbReference type="ARBA" id="ARBA00022777"/>
    </source>
</evidence>
<dbReference type="PANTHER" id="PTHR23086:SF25">
    <property type="entry name" value="PHOSPHATIDYLINOSITOL 4-PHOSPHATE 5-KINASE 8"/>
    <property type="match status" value="1"/>
</dbReference>
<evidence type="ECO:0000256" key="1">
    <source>
        <dbReference type="ARBA" id="ARBA00012172"/>
    </source>
</evidence>
<dbReference type="EMBL" id="CAWUPB010001197">
    <property type="protein sequence ID" value="CAK7357034.1"/>
    <property type="molecule type" value="Genomic_DNA"/>
</dbReference>
<name>A0AAV1SWM2_9ROSI</name>
<evidence type="ECO:0000259" key="5">
    <source>
        <dbReference type="PROSITE" id="PS51455"/>
    </source>
</evidence>
<evidence type="ECO:0000256" key="4">
    <source>
        <dbReference type="PROSITE-ProRule" id="PRU00781"/>
    </source>
</evidence>
<comment type="caution">
    <text evidence="6">The sequence shown here is derived from an EMBL/GenBank/DDBJ whole genome shotgun (WGS) entry which is preliminary data.</text>
</comment>
<dbReference type="SMART" id="SM00330">
    <property type="entry name" value="PIPKc"/>
    <property type="match status" value="1"/>
</dbReference>
<dbReference type="Pfam" id="PF01504">
    <property type="entry name" value="PIP5K"/>
    <property type="match status" value="2"/>
</dbReference>
<keyword evidence="4" id="KW-0547">Nucleotide-binding</keyword>
<sequence>MVLLRRLLDIEDSESMDKKALSNGDVYTGSFKGTFPQGKGKYIWCDGTVYEGDWEEGKMTGKGRILWSSGAIYEGDFSGGYLHGIGTFTGLDGSEYRGAWRMNIRHGVGRKKYCNLDVYEGSWKEGIHEGCGRYSWNSGNTYIGNWKGGQMCGRGVMKWENGDVFDGFWLNGSRNGSGVYRFADGGYYFGTWSTGYKDGKGTFYPAGTKHPSLRRWCSSLGCDESGINMLSQSLSLNSEEVRVPKPNVMRSLSEKMSIGGILKDSGQFSQRTASLYKSSSLSNPAREILCREPSCLLSETSDEGQIGVQDNCTVVYEREYLQGVLKNEKVKNAEPSCKTKQRNKFHVKEAKRKSYVDILRSNRSYYLMLNLQLGIRYTVGKITPVPMREVRDSDFGDRARIRMYFPRKGSQFTPPHYSIDFYWKDYCPMVFRHTMLMALGYTMEAIKRKIKGYTMEVAFCSSSSSRILTTASPSSKPRNLREMFKLDAAEYMMSICGDDGLRELSSPGKSGSIFYLSHDDRFVIKTLKKFELKLSKIHESMPFHDVALGVLFAIVLVGLKYLNASVSSLFETHLGNGDDEENAITILVKIHLSKKCNCMELLRVIKSLKRVRLLCDSIRLIGLLDQRVSRLTCGDWIIHMALIRLDTLLKMLHKYYIHVGKHENTLITKFFGVHRITLRGGRKVRFVVMGNMFCTELRIHGRYDLKGSTVGRRTDKDKVGENTTLKDLDLACEFRMDKLLRESLFKQLSLDCKFLESQQIIDYSLLLGLHFRAPEQLRAILDPPATMLNDAGLPADVSMKSPLLDVFVNYDSFNCYGFTIMYWKTWKRFMQDGLGWSWVWPFCSLWKVLGDSEKVVQDCINSQGQFSIPPKGLILVTHEPNSVSTAPGPHIRGNPLKAYSLGEKEVDLLLPGTGRLRVQLGVNMPAQASHKLMQDKVDSTEIELFEVYDVVLYMGIIDVLQEYNLKKKVEHACKSLKYDPMSISAVEPKLYAKRFLNFLHKVFPDQP</sequence>